<dbReference type="Pfam" id="PF08533">
    <property type="entry name" value="Glyco_hydro_42C"/>
    <property type="match status" value="1"/>
</dbReference>
<comment type="similarity">
    <text evidence="2 6">Belongs to the glycosyl hydrolase 42 family.</text>
</comment>
<dbReference type="Pfam" id="PF08532">
    <property type="entry name" value="Glyco_hydro_42M"/>
    <property type="match status" value="1"/>
</dbReference>
<evidence type="ECO:0000256" key="5">
    <source>
        <dbReference type="ARBA" id="ARBA00023295"/>
    </source>
</evidence>
<dbReference type="InterPro" id="IPR029062">
    <property type="entry name" value="Class_I_gatase-like"/>
</dbReference>
<dbReference type="InterPro" id="IPR013529">
    <property type="entry name" value="Glyco_hydro_42_N"/>
</dbReference>
<dbReference type="InterPro" id="IPR013738">
    <property type="entry name" value="Beta_galactosidase_Trimer"/>
</dbReference>
<evidence type="ECO:0000259" key="7">
    <source>
        <dbReference type="Pfam" id="PF02449"/>
    </source>
</evidence>
<dbReference type="InterPro" id="IPR013739">
    <property type="entry name" value="Beta_galactosidase_C"/>
</dbReference>
<protein>
    <recommendedName>
        <fullName evidence="3 6">Beta-galactosidase</fullName>
        <shortName evidence="6">Beta-gal</shortName>
        <ecNumber evidence="3 6">3.2.1.23</ecNumber>
    </recommendedName>
</protein>
<sequence>MISRTFPKIMYGGDYNPEQFPKDIWDEDMRLFGLAGIDIATVNVFSWSLNQPDEETYEFGWLDEVMNKLHENGMYACLGTGTAAHPAWMARKCPDILTVTTDGKKRKFGRRHNSCPNSPTFRHYAEVLVRKLAERYKGHPALLLWHVNNEIGIRCYCENCEHAFREWLKNRYGTLERLNEAWYTRFWGHTFYDWEDIVLPSALSEGLSGGNSDQTAFQGMTLDYYRFNSDSWLACYQLEYNAIKSFIPDAVVTTNFQGNGTYKPLDYFKWAPYLDIVALDIYPENQTPESYMALRYDLMRGLKNGAPFMLMEQTPSVLNWKTVNPTKRPGVMRLRSFQAVARGADSVMFFQLRRSLGAYEKFHGAVIDHAGHEHTRVFRECTELGQELKQLGNQLLDARVKSKIGILFDWDNWWAVELGGGPSAHLKYVDHIQKYYDAFYDNHIQVDFIHVESDLSQYELVVAPVLYMVKPGYAEKLERYVKNGGTFLTTFYSGVANENDLVTPGGYPGELRELLGIWVEELDALHPDQKNQLVLQTNLGELQGTYDCSLLCEVVHPEGAETVASFGSDYYAGSPALTRNRFGKGEAWYAATNPSRSFLKQWISYLCASKGISSPIEAHAHVPKDVEIIQRHKDEFVFTFVLNHSEQTQKINVGTHEQKELLSGTSVSGDVELLPKSVAIFQQKKEAETCGSAPSGPIAASV</sequence>
<evidence type="ECO:0000259" key="8">
    <source>
        <dbReference type="Pfam" id="PF08532"/>
    </source>
</evidence>
<reference evidence="10 11" key="1">
    <citation type="submission" date="2019-12" db="EMBL/GenBank/DDBJ databases">
        <authorList>
            <person name="Huq M.A."/>
        </authorList>
    </citation>
    <scope>NUCLEOTIDE SEQUENCE [LARGE SCALE GENOMIC DNA]</scope>
    <source>
        <strain evidence="10 11">MAH-34</strain>
    </source>
</reference>
<comment type="caution">
    <text evidence="10">The sequence shown here is derived from an EMBL/GenBank/DDBJ whole genome shotgun (WGS) entry which is preliminary data.</text>
</comment>
<dbReference type="Gene3D" id="2.60.40.1180">
    <property type="entry name" value="Golgi alpha-mannosidase II"/>
    <property type="match status" value="1"/>
</dbReference>
<dbReference type="SUPFAM" id="SSF51445">
    <property type="entry name" value="(Trans)glycosidases"/>
    <property type="match status" value="1"/>
</dbReference>
<dbReference type="InterPro" id="IPR003476">
    <property type="entry name" value="Glyco_hydro_42"/>
</dbReference>
<organism evidence="10 11">
    <name type="scientific">Paenibacillus anseongense</name>
    <dbReference type="NCBI Taxonomy" id="2682845"/>
    <lineage>
        <taxon>Bacteria</taxon>
        <taxon>Bacillati</taxon>
        <taxon>Bacillota</taxon>
        <taxon>Bacilli</taxon>
        <taxon>Bacillales</taxon>
        <taxon>Paenibacillaceae</taxon>
        <taxon>Paenibacillus</taxon>
    </lineage>
</organism>
<dbReference type="EC" id="3.2.1.23" evidence="3 6"/>
<evidence type="ECO:0000256" key="4">
    <source>
        <dbReference type="ARBA" id="ARBA00022801"/>
    </source>
</evidence>
<proteinExistence type="inferred from homology"/>
<evidence type="ECO:0000313" key="11">
    <source>
        <dbReference type="Proteomes" id="UP000467637"/>
    </source>
</evidence>
<dbReference type="PANTHER" id="PTHR36447:SF1">
    <property type="entry name" value="BETA-GALACTOSIDASE GANA"/>
    <property type="match status" value="1"/>
</dbReference>
<evidence type="ECO:0000259" key="9">
    <source>
        <dbReference type="Pfam" id="PF08533"/>
    </source>
</evidence>
<dbReference type="Pfam" id="PF02449">
    <property type="entry name" value="Glyco_hydro_42"/>
    <property type="match status" value="1"/>
</dbReference>
<dbReference type="EMBL" id="WSEM01000005">
    <property type="protein sequence ID" value="MVQ33966.1"/>
    <property type="molecule type" value="Genomic_DNA"/>
</dbReference>
<dbReference type="PIRSF" id="PIRSF001084">
    <property type="entry name" value="B-galactosidase"/>
    <property type="match status" value="1"/>
</dbReference>
<evidence type="ECO:0000256" key="6">
    <source>
        <dbReference type="PIRNR" id="PIRNR001084"/>
    </source>
</evidence>
<dbReference type="Gene3D" id="3.20.20.80">
    <property type="entry name" value="Glycosidases"/>
    <property type="match status" value="1"/>
</dbReference>
<evidence type="ECO:0000313" key="10">
    <source>
        <dbReference type="EMBL" id="MVQ33966.1"/>
    </source>
</evidence>
<comment type="catalytic activity">
    <reaction evidence="1 6">
        <text>Hydrolysis of terminal non-reducing beta-D-galactose residues in beta-D-galactosides.</text>
        <dbReference type="EC" id="3.2.1.23"/>
    </reaction>
</comment>
<keyword evidence="4 6" id="KW-0378">Hydrolase</keyword>
<evidence type="ECO:0000256" key="1">
    <source>
        <dbReference type="ARBA" id="ARBA00001412"/>
    </source>
</evidence>
<dbReference type="InterPro" id="IPR013780">
    <property type="entry name" value="Glyco_hydro_b"/>
</dbReference>
<dbReference type="RefSeq" id="WP_157318082.1">
    <property type="nucleotide sequence ID" value="NZ_WSEM01000005.1"/>
</dbReference>
<feature type="domain" description="Glycoside hydrolase family 42 N-terminal" evidence="7">
    <location>
        <begin position="14"/>
        <end position="391"/>
    </location>
</feature>
<keyword evidence="11" id="KW-1185">Reference proteome</keyword>
<dbReference type="Gene3D" id="3.40.50.880">
    <property type="match status" value="1"/>
</dbReference>
<dbReference type="Proteomes" id="UP000467637">
    <property type="component" value="Unassembled WGS sequence"/>
</dbReference>
<dbReference type="CDD" id="cd03143">
    <property type="entry name" value="A4_beta-galactosidase_middle_domain"/>
    <property type="match status" value="1"/>
</dbReference>
<feature type="domain" description="Beta-galactosidase C-terminal" evidence="9">
    <location>
        <begin position="625"/>
        <end position="682"/>
    </location>
</feature>
<dbReference type="SUPFAM" id="SSF52317">
    <property type="entry name" value="Class I glutamine amidotransferase-like"/>
    <property type="match status" value="1"/>
</dbReference>
<dbReference type="PANTHER" id="PTHR36447">
    <property type="entry name" value="BETA-GALACTOSIDASE GANA"/>
    <property type="match status" value="1"/>
</dbReference>
<name>A0ABW9U4K4_9BACL</name>
<evidence type="ECO:0000256" key="3">
    <source>
        <dbReference type="ARBA" id="ARBA00012756"/>
    </source>
</evidence>
<evidence type="ECO:0000256" key="2">
    <source>
        <dbReference type="ARBA" id="ARBA00005940"/>
    </source>
</evidence>
<accession>A0ABW9U4K4</accession>
<feature type="domain" description="Beta-galactosidase trimerisation" evidence="8">
    <location>
        <begin position="403"/>
        <end position="612"/>
    </location>
</feature>
<keyword evidence="5 6" id="KW-0326">Glycosidase</keyword>
<gene>
    <name evidence="10" type="ORF">GON05_04805</name>
</gene>
<dbReference type="InterPro" id="IPR017853">
    <property type="entry name" value="GH"/>
</dbReference>